<organism evidence="2">
    <name type="scientific">Venturia canescens</name>
    <dbReference type="NCBI Taxonomy" id="32260"/>
    <lineage>
        <taxon>Eukaryota</taxon>
        <taxon>Metazoa</taxon>
        <taxon>Ecdysozoa</taxon>
        <taxon>Arthropoda</taxon>
        <taxon>Hexapoda</taxon>
        <taxon>Insecta</taxon>
        <taxon>Pterygota</taxon>
        <taxon>Neoptera</taxon>
        <taxon>Endopterygota</taxon>
        <taxon>Hymenoptera</taxon>
        <taxon>Apocrita</taxon>
        <taxon>Ichneumonoidea</taxon>
        <taxon>Ichneumonidae</taxon>
        <taxon>Campopleginae</taxon>
        <taxon>Dusona group</taxon>
        <taxon>Venturia</taxon>
    </lineage>
</organism>
<accession>A0A0U1ZKN9</accession>
<keyword evidence="1" id="KW-0812">Transmembrane</keyword>
<feature type="transmembrane region" description="Helical" evidence="1">
    <location>
        <begin position="33"/>
        <end position="53"/>
    </location>
</feature>
<dbReference type="EMBL" id="KP972597">
    <property type="protein sequence ID" value="AJZ73117.1"/>
    <property type="molecule type" value="Genomic_DNA"/>
</dbReference>
<name>A0A0U1ZKN9_9HYME</name>
<evidence type="ECO:0000256" key="1">
    <source>
        <dbReference type="SAM" id="Phobius"/>
    </source>
</evidence>
<reference evidence="2" key="1">
    <citation type="journal article" date="2015" name="Sci. Adv.">
        <title>Recurrent DNA virus domestication leading to different parasite virulence strategies.</title>
        <authorList>
            <person name="Pichon A."/>
            <person name="Bezier A."/>
            <person name="Urbach S."/>
            <person name="Aury J.M."/>
            <person name="Jouan V."/>
            <person name="Ravallec M."/>
            <person name="Guy J."/>
            <person name="Cousserans F."/>
            <person name="Theze J."/>
            <person name="Gauthier J."/>
            <person name="Demettre E."/>
            <person name="Schmieder S."/>
            <person name="Wurmser F."/>
            <person name="Sibut V."/>
            <person name="Poirie M."/>
            <person name="Colinet D."/>
            <person name="da Silva C."/>
            <person name="Couloux A."/>
            <person name="Barbe V."/>
            <person name="Drezen J.M."/>
            <person name="Volkoff A.N."/>
        </authorList>
    </citation>
    <scope>NUCLEOTIDE SEQUENCE</scope>
</reference>
<feature type="transmembrane region" description="Helical" evidence="1">
    <location>
        <begin position="73"/>
        <end position="100"/>
    </location>
</feature>
<keyword evidence="1" id="KW-0472">Membrane</keyword>
<proteinExistence type="predicted"/>
<sequence>MASKKLLSDRLLSVIVPACTDLGNSIKFSTMTLIVMIGIALVLFIIMALYNWVRDVHAVNYNDQVEREKEHKNIMTILSGPATILVAAALIIGITTHAGWHSSSTKRMAPLCSGLRQAFIRQTVAASNQ</sequence>
<evidence type="ECO:0000313" key="2">
    <source>
        <dbReference type="EMBL" id="AJZ73117.1"/>
    </source>
</evidence>
<dbReference type="AlphaFoldDB" id="A0A0U1ZKN9"/>
<protein>
    <submittedName>
        <fullName evidence="2">Uncharacterized protein</fullName>
    </submittedName>
</protein>
<keyword evidence="1" id="KW-1133">Transmembrane helix</keyword>